<dbReference type="InterPro" id="IPR005346">
    <property type="entry name" value="RnfH"/>
</dbReference>
<dbReference type="EMBL" id="FUGD01000041">
    <property type="protein sequence ID" value="SJM36327.1"/>
    <property type="molecule type" value="Genomic_DNA"/>
</dbReference>
<dbReference type="Proteomes" id="UP000188169">
    <property type="component" value="Unassembled WGS sequence"/>
</dbReference>
<reference evidence="4" key="1">
    <citation type="submission" date="2017-02" db="EMBL/GenBank/DDBJ databases">
        <authorList>
            <person name="Mornico D."/>
        </authorList>
    </citation>
    <scope>NUCLEOTIDE SEQUENCE [LARGE SCALE GENOMIC DNA]</scope>
</reference>
<dbReference type="InterPro" id="IPR016155">
    <property type="entry name" value="Mopterin_synth/thiamin_S_b"/>
</dbReference>
<accession>A0A1R4ECT6</accession>
<dbReference type="AlphaFoldDB" id="A0A1R4ECT6"/>
<dbReference type="STRING" id="1945520.A1019T_00288"/>
<dbReference type="PANTHER" id="PTHR37483:SF1">
    <property type="entry name" value="UPF0125 PROTEIN RATB"/>
    <property type="match status" value="1"/>
</dbReference>
<proteinExistence type="inferred from homology"/>
<name>A0A1R4ECT6_9GAMM</name>
<dbReference type="Pfam" id="PF03658">
    <property type="entry name" value="Ub-RnfH"/>
    <property type="match status" value="1"/>
</dbReference>
<comment type="similarity">
    <text evidence="1 2">Belongs to the UPF0125 (RnfH) family.</text>
</comment>
<keyword evidence="4" id="KW-1185">Reference proteome</keyword>
<dbReference type="PANTHER" id="PTHR37483">
    <property type="entry name" value="UPF0125 PROTEIN RATB"/>
    <property type="match status" value="1"/>
</dbReference>
<dbReference type="Gene3D" id="3.10.20.280">
    <property type="entry name" value="RnfH-like"/>
    <property type="match status" value="1"/>
</dbReference>
<dbReference type="HAMAP" id="MF_00460">
    <property type="entry name" value="UPF0125_RnfH"/>
    <property type="match status" value="1"/>
</dbReference>
<evidence type="ECO:0000313" key="4">
    <source>
        <dbReference type="Proteomes" id="UP000188169"/>
    </source>
</evidence>
<sequence length="118" mass="13701">MIESSFNVFDKDQAGLPISLAYAPSATQSLYLEMEVTEGTTLLQALQQSGWIQQYPDLQQWCDEHAQDEQINNKTWAVGVFSQKKLLSYVLQAHDRIEIYRPLTIDPMRKRKKRAIRQ</sequence>
<organism evidence="3 4">
    <name type="scientific">Psychrobacter pasteurii</name>
    <dbReference type="NCBI Taxonomy" id="1945520"/>
    <lineage>
        <taxon>Bacteria</taxon>
        <taxon>Pseudomonadati</taxon>
        <taxon>Pseudomonadota</taxon>
        <taxon>Gammaproteobacteria</taxon>
        <taxon>Moraxellales</taxon>
        <taxon>Moraxellaceae</taxon>
        <taxon>Psychrobacter</taxon>
    </lineage>
</organism>
<dbReference type="InterPro" id="IPR037021">
    <property type="entry name" value="RnfH_sf"/>
</dbReference>
<evidence type="ECO:0000256" key="1">
    <source>
        <dbReference type="ARBA" id="ARBA00010645"/>
    </source>
</evidence>
<protein>
    <recommendedName>
        <fullName evidence="2">UPF0125 protein A1019T_00288</fullName>
    </recommendedName>
</protein>
<evidence type="ECO:0000256" key="2">
    <source>
        <dbReference type="HAMAP-Rule" id="MF_00460"/>
    </source>
</evidence>
<dbReference type="RefSeq" id="WP_077447738.1">
    <property type="nucleotide sequence ID" value="NZ_FUGD01000041.1"/>
</dbReference>
<dbReference type="SUPFAM" id="SSF54285">
    <property type="entry name" value="MoaD/ThiS"/>
    <property type="match status" value="1"/>
</dbReference>
<gene>
    <name evidence="3" type="primary">pasI</name>
    <name evidence="3" type="ORF">A1019T_00288</name>
</gene>
<evidence type="ECO:0000313" key="3">
    <source>
        <dbReference type="EMBL" id="SJM36327.1"/>
    </source>
</evidence>